<organism evidence="2 3">
    <name type="scientific">Drosophila guanche</name>
    <name type="common">Fruit fly</name>
    <dbReference type="NCBI Taxonomy" id="7266"/>
    <lineage>
        <taxon>Eukaryota</taxon>
        <taxon>Metazoa</taxon>
        <taxon>Ecdysozoa</taxon>
        <taxon>Arthropoda</taxon>
        <taxon>Hexapoda</taxon>
        <taxon>Insecta</taxon>
        <taxon>Pterygota</taxon>
        <taxon>Neoptera</taxon>
        <taxon>Endopterygota</taxon>
        <taxon>Diptera</taxon>
        <taxon>Brachycera</taxon>
        <taxon>Muscomorpha</taxon>
        <taxon>Ephydroidea</taxon>
        <taxon>Drosophilidae</taxon>
        <taxon>Drosophila</taxon>
        <taxon>Sophophora</taxon>
    </lineage>
</organism>
<feature type="domain" description="CHK kinase-like" evidence="1">
    <location>
        <begin position="135"/>
        <end position="330"/>
    </location>
</feature>
<sequence>MSNDDYKPVLTRQNRLELFTLEECQEILVNLLADKQQHGVLKHFEIVPATESVGFLGEYFHLKLKYQLADEQEEQTTRLFVKSVIFQNANMEFYMEKMGLIKKETKLYELLLNELKKFSPHVWCTKCYFTRDDLFVMQNVEDMGYVSLPAGTRFLSEEQLGPILKSLATLHASSVAYERERGQTIGVQLREWLKEVSVAPDVEWYTAGLKAVLAVAATHPDVRNDARAQEYISKELPRRLDSVYYMVNPSPVHRNVFVHRDAWGANVFYHKERPLEERSILVDFQLCRYAPPAMDFHLVSYLNLEPANRKQMIDRLINLYYDTLAEELQTMGVDARQEQLSREEFEQSLKDFALFGATYNCMAATILRLPDNYLKSLKDQRPADFHRFCNVDRTPAVLQLMNEHRDFADYMYECVDDLLALTYHKQS</sequence>
<evidence type="ECO:0000313" key="2">
    <source>
        <dbReference type="EMBL" id="SPP82131.1"/>
    </source>
</evidence>
<protein>
    <recommendedName>
        <fullName evidence="1">CHK kinase-like domain-containing protein</fullName>
    </recommendedName>
</protein>
<gene>
    <name evidence="2" type="ORF">DGUA_6G013945</name>
</gene>
<dbReference type="EMBL" id="OUUW01000006">
    <property type="protein sequence ID" value="SPP82131.1"/>
    <property type="molecule type" value="Genomic_DNA"/>
</dbReference>
<keyword evidence="3" id="KW-1185">Reference proteome</keyword>
<reference evidence="3" key="1">
    <citation type="submission" date="2018-01" db="EMBL/GenBank/DDBJ databases">
        <authorList>
            <person name="Alioto T."/>
            <person name="Alioto T."/>
        </authorList>
    </citation>
    <scope>NUCLEOTIDE SEQUENCE [LARGE SCALE GENOMIC DNA]</scope>
</reference>
<name>A0A3B0KAR0_DROGU</name>
<dbReference type="Gene3D" id="3.90.1200.10">
    <property type="match status" value="1"/>
</dbReference>
<dbReference type="PANTHER" id="PTHR11012">
    <property type="entry name" value="PROTEIN KINASE-LIKE DOMAIN-CONTAINING"/>
    <property type="match status" value="1"/>
</dbReference>
<dbReference type="AlphaFoldDB" id="A0A3B0KAR0"/>
<evidence type="ECO:0000259" key="1">
    <source>
        <dbReference type="SMART" id="SM00587"/>
    </source>
</evidence>
<dbReference type="InterPro" id="IPR011009">
    <property type="entry name" value="Kinase-like_dom_sf"/>
</dbReference>
<dbReference type="OMA" id="EFHRFCN"/>
<evidence type="ECO:0000313" key="3">
    <source>
        <dbReference type="Proteomes" id="UP000268350"/>
    </source>
</evidence>
<accession>A0A3B0KAR0</accession>
<dbReference type="STRING" id="7266.A0A3B0KAR0"/>
<dbReference type="SUPFAM" id="SSF56112">
    <property type="entry name" value="Protein kinase-like (PK-like)"/>
    <property type="match status" value="1"/>
</dbReference>
<dbReference type="Pfam" id="PF02958">
    <property type="entry name" value="EcKL"/>
    <property type="match status" value="1"/>
</dbReference>
<proteinExistence type="predicted"/>
<dbReference type="InterPro" id="IPR004119">
    <property type="entry name" value="EcKL"/>
</dbReference>
<dbReference type="Proteomes" id="UP000268350">
    <property type="component" value="Unassembled WGS sequence"/>
</dbReference>
<dbReference type="OrthoDB" id="6334212at2759"/>
<dbReference type="PANTHER" id="PTHR11012:SF59">
    <property type="entry name" value="CHK KINASE-LIKE DOMAIN-CONTAINING PROTEIN-RELATED"/>
    <property type="match status" value="1"/>
</dbReference>
<dbReference type="SMART" id="SM00587">
    <property type="entry name" value="CHK"/>
    <property type="match status" value="1"/>
</dbReference>
<dbReference type="InterPro" id="IPR015897">
    <property type="entry name" value="CHK_kinase-like"/>
</dbReference>